<dbReference type="EMBL" id="FMUX01000028">
    <property type="protein sequence ID" value="SCY86210.1"/>
    <property type="molecule type" value="Genomic_DNA"/>
</dbReference>
<evidence type="ECO:0000256" key="4">
    <source>
        <dbReference type="SAM" id="SignalP"/>
    </source>
</evidence>
<feature type="transmembrane region" description="Helical" evidence="3">
    <location>
        <begin position="360"/>
        <end position="379"/>
    </location>
</feature>
<keyword evidence="4" id="KW-0732">Signal</keyword>
<keyword evidence="3" id="KW-0812">Transmembrane</keyword>
<dbReference type="AlphaFoldDB" id="A0A1G5JE50"/>
<feature type="transmembrane region" description="Helical" evidence="3">
    <location>
        <begin position="184"/>
        <end position="214"/>
    </location>
</feature>
<feature type="transmembrane region" description="Helical" evidence="3">
    <location>
        <begin position="386"/>
        <end position="408"/>
    </location>
</feature>
<keyword evidence="3" id="KW-0472">Membrane</keyword>
<accession>A0A1G5JE50</accession>
<dbReference type="STRING" id="419481.SAMN05216233_12861"/>
<dbReference type="Proteomes" id="UP000198870">
    <property type="component" value="Unassembled WGS sequence"/>
</dbReference>
<dbReference type="InterPro" id="IPR052346">
    <property type="entry name" value="O-mannosyl-transferase_TMTC"/>
</dbReference>
<proteinExistence type="predicted"/>
<reference evidence="5 6" key="1">
    <citation type="submission" date="2016-10" db="EMBL/GenBank/DDBJ databases">
        <authorList>
            <person name="de Groot N.N."/>
        </authorList>
    </citation>
    <scope>NUCLEOTIDE SEQUENCE [LARGE SCALE GENOMIC DNA]</scope>
    <source>
        <strain evidence="5 6">AA1</strain>
    </source>
</reference>
<protein>
    <recommendedName>
        <fullName evidence="7">Tetratricopeptide repeat-containing protein</fullName>
    </recommendedName>
</protein>
<feature type="transmembrane region" description="Helical" evidence="3">
    <location>
        <begin position="123"/>
        <end position="141"/>
    </location>
</feature>
<gene>
    <name evidence="5" type="ORF">SAMN05216233_12861</name>
</gene>
<feature type="transmembrane region" description="Helical" evidence="3">
    <location>
        <begin position="226"/>
        <end position="251"/>
    </location>
</feature>
<evidence type="ECO:0000256" key="1">
    <source>
        <dbReference type="ARBA" id="ARBA00022737"/>
    </source>
</evidence>
<keyword evidence="6" id="KW-1185">Reference proteome</keyword>
<keyword evidence="1" id="KW-0677">Repeat</keyword>
<dbReference type="PANTHER" id="PTHR44227:SF3">
    <property type="entry name" value="PROTEIN O-MANNOSYL-TRANSFERASE TMTC4"/>
    <property type="match status" value="1"/>
</dbReference>
<feature type="transmembrane region" description="Helical" evidence="3">
    <location>
        <begin position="303"/>
        <end position="325"/>
    </location>
</feature>
<dbReference type="InterPro" id="IPR011990">
    <property type="entry name" value="TPR-like_helical_dom_sf"/>
</dbReference>
<feature type="chain" id="PRO_5011666106" description="Tetratricopeptide repeat-containing protein" evidence="4">
    <location>
        <begin position="28"/>
        <end position="680"/>
    </location>
</feature>
<evidence type="ECO:0000256" key="3">
    <source>
        <dbReference type="SAM" id="Phobius"/>
    </source>
</evidence>
<dbReference type="SUPFAM" id="SSF48452">
    <property type="entry name" value="TPR-like"/>
    <property type="match status" value="1"/>
</dbReference>
<dbReference type="RefSeq" id="WP_092215319.1">
    <property type="nucleotide sequence ID" value="NZ_FMUX01000028.1"/>
</dbReference>
<dbReference type="Gene3D" id="1.25.40.10">
    <property type="entry name" value="Tetratricopeptide repeat domain"/>
    <property type="match status" value="1"/>
</dbReference>
<evidence type="ECO:0000256" key="2">
    <source>
        <dbReference type="ARBA" id="ARBA00022803"/>
    </source>
</evidence>
<feature type="transmembrane region" description="Helical" evidence="3">
    <location>
        <begin position="332"/>
        <end position="354"/>
    </location>
</feature>
<keyword evidence="2" id="KW-0802">TPR repeat</keyword>
<evidence type="ECO:0008006" key="7">
    <source>
        <dbReference type="Google" id="ProtNLM"/>
    </source>
</evidence>
<evidence type="ECO:0000313" key="6">
    <source>
        <dbReference type="Proteomes" id="UP000198870"/>
    </source>
</evidence>
<dbReference type="OrthoDB" id="9778850at2"/>
<name>A0A1G5JE50_9BACT</name>
<evidence type="ECO:0000313" key="5">
    <source>
        <dbReference type="EMBL" id="SCY86210.1"/>
    </source>
</evidence>
<feature type="signal peptide" evidence="4">
    <location>
        <begin position="1"/>
        <end position="27"/>
    </location>
</feature>
<organism evidence="5 6">
    <name type="scientific">Desulfoluna spongiiphila</name>
    <dbReference type="NCBI Taxonomy" id="419481"/>
    <lineage>
        <taxon>Bacteria</taxon>
        <taxon>Pseudomonadati</taxon>
        <taxon>Thermodesulfobacteriota</taxon>
        <taxon>Desulfobacteria</taxon>
        <taxon>Desulfobacterales</taxon>
        <taxon>Desulfolunaceae</taxon>
        <taxon>Desulfoluna</taxon>
    </lineage>
</organism>
<keyword evidence="3" id="KW-1133">Transmembrane helix</keyword>
<feature type="transmembrane region" description="Helical" evidence="3">
    <location>
        <begin position="89"/>
        <end position="111"/>
    </location>
</feature>
<sequence length="680" mass="76872">MTRQQTIFFSCVLLIGLLASYSNSFHASWHFDDQQNILERKSVHIRELSPESCLNAIGGKLSPISMLNGRSISYLSFALNWYAGQDNPFGYHVVNFIIHFLNGILLYYVIARLLQIDGQYDPGQVYAVSMLAAFIWSLHPIQIQSVTYVVQRMNSLCALFYLAAFYLFLGFYKSNGISVFRPLLVVFFSLLSIASKQNGVLVGLSILLVLFVYGNPFKDHFLSKTIGILWVGAFCVVALAFLDAAFEWSSVYSGYEFRDFTKGQRLLTQPRVLLFYLYQLFVPSSGLYSIAHSFSVSTSLISPASTLLSIFCIGGLVMGACAAIYKGYRLQGFAVLFFLINHLVESTVLPLEMVYEHRNYIPSFFLFVPPCLGIVKVISSPRFTPLIRGVAVTATCFIIIHLGMSTYLRNKDWATPFSLWASAVPRGEDLARVYQNLSTTYSAKTIDGLKTRVLLNMKALTLNDSTKGKQEYVSIRNIGGAYGEFGDYERAIPYLKKAYDLIGLESDALLLATVYFRMGNLDEMKGWLDRIDPMRVGIPERKKFYRMASIYYINDEDFGSARDTLINYIELGGDLTYPYALMGNMHLGSGRDALAINYLSRIDADQLLLDAYLLHAYALSGDEWGILRTVEMIESKYSVAEIRKLIRELPDMKNIAHVYRNPSLEDTMKNSFFCLLHHPF</sequence>
<feature type="transmembrane region" description="Helical" evidence="3">
    <location>
        <begin position="153"/>
        <end position="172"/>
    </location>
</feature>
<feature type="transmembrane region" description="Helical" evidence="3">
    <location>
        <begin position="272"/>
        <end position="291"/>
    </location>
</feature>
<dbReference type="PANTHER" id="PTHR44227">
    <property type="match status" value="1"/>
</dbReference>